<protein>
    <submittedName>
        <fullName evidence="1">3',5'-cyclic-nucleotide phosphodiesterase</fullName>
        <ecNumber evidence="1">3.1.4.17</ecNumber>
    </submittedName>
</protein>
<gene>
    <name evidence="1" type="ORF">AVDCRST_MAG41-4272</name>
</gene>
<sequence length="238" mass="25281">MSDLPAPIRVPYRLAGTALSTVLAAGSALRHARVFHPVGVAYAVTVDVEPDGTGPWGAPLLDRPATLTGLVRLSRGTGLPDGLPDVLGLALRLTDAHGPGRHQDLLVNTAGRGPLVRQVFLPARGFGTGRYSSVLPYRVGAARVLFGARPVGPGDLRTFAELDRAAAAGALRFRLEVARPGGRWRPVGTITVGERLPAEVAEELRFNVNEHTGGGIAPVGALQELRRQSYRLSQRHRP</sequence>
<proteinExistence type="predicted"/>
<organism evidence="1">
    <name type="scientific">uncultured Mycobacteriales bacterium</name>
    <dbReference type="NCBI Taxonomy" id="581187"/>
    <lineage>
        <taxon>Bacteria</taxon>
        <taxon>Bacillati</taxon>
        <taxon>Actinomycetota</taxon>
        <taxon>Actinomycetes</taxon>
        <taxon>Mycobacteriales</taxon>
        <taxon>environmental samples</taxon>
    </lineage>
</organism>
<name>A0A6J4JX23_9ACTN</name>
<dbReference type="InterPro" id="IPR020835">
    <property type="entry name" value="Catalase_sf"/>
</dbReference>
<dbReference type="EMBL" id="CADCTP010000410">
    <property type="protein sequence ID" value="CAA9289741.1"/>
    <property type="molecule type" value="Genomic_DNA"/>
</dbReference>
<keyword evidence="1" id="KW-0378">Hydrolase</keyword>
<dbReference type="GO" id="GO:0020037">
    <property type="term" value="F:heme binding"/>
    <property type="evidence" value="ECO:0007669"/>
    <property type="project" value="InterPro"/>
</dbReference>
<evidence type="ECO:0000313" key="1">
    <source>
        <dbReference type="EMBL" id="CAA9289741.1"/>
    </source>
</evidence>
<dbReference type="GO" id="GO:0004114">
    <property type="term" value="F:3',5'-cyclic-nucleotide phosphodiesterase activity"/>
    <property type="evidence" value="ECO:0007669"/>
    <property type="project" value="UniProtKB-EC"/>
</dbReference>
<dbReference type="EC" id="3.1.4.17" evidence="1"/>
<accession>A0A6J4JX23</accession>
<dbReference type="SUPFAM" id="SSF56634">
    <property type="entry name" value="Heme-dependent catalase-like"/>
    <property type="match status" value="1"/>
</dbReference>
<dbReference type="AlphaFoldDB" id="A0A6J4JX23"/>
<reference evidence="1" key="1">
    <citation type="submission" date="2020-02" db="EMBL/GenBank/DDBJ databases">
        <authorList>
            <person name="Meier V. D."/>
        </authorList>
    </citation>
    <scope>NUCLEOTIDE SEQUENCE</scope>
    <source>
        <strain evidence="1">AVDCRST_MAG41</strain>
    </source>
</reference>